<feature type="compositionally biased region" description="Acidic residues" evidence="14">
    <location>
        <begin position="83"/>
        <end position="127"/>
    </location>
</feature>
<dbReference type="Pfam" id="PF13639">
    <property type="entry name" value="zf-RING_2"/>
    <property type="match status" value="1"/>
</dbReference>
<dbReference type="EMBL" id="CM009749">
    <property type="protein sequence ID" value="PUZ74139.1"/>
    <property type="molecule type" value="Genomic_DNA"/>
</dbReference>
<proteinExistence type="predicted"/>
<evidence type="ECO:0000259" key="15">
    <source>
        <dbReference type="PROSITE" id="PS50089"/>
    </source>
</evidence>
<evidence type="ECO:0000256" key="7">
    <source>
        <dbReference type="ARBA" id="ARBA00022723"/>
    </source>
</evidence>
<dbReference type="GO" id="GO:0016567">
    <property type="term" value="P:protein ubiquitination"/>
    <property type="evidence" value="ECO:0007669"/>
    <property type="project" value="InterPro"/>
</dbReference>
<evidence type="ECO:0000256" key="13">
    <source>
        <dbReference type="PROSITE-ProRule" id="PRU00175"/>
    </source>
</evidence>
<reference evidence="16 17" key="1">
    <citation type="submission" date="2018-04" db="EMBL/GenBank/DDBJ databases">
        <title>WGS assembly of Panicum hallii var. hallii HAL2.</title>
        <authorList>
            <person name="Lovell J."/>
            <person name="Jenkins J."/>
            <person name="Lowry D."/>
            <person name="Mamidi S."/>
            <person name="Sreedasyam A."/>
            <person name="Weng X."/>
            <person name="Barry K."/>
            <person name="Bonette J."/>
            <person name="Campitelli B."/>
            <person name="Daum C."/>
            <person name="Gordon S."/>
            <person name="Gould B."/>
            <person name="Lipzen A."/>
            <person name="MacQueen A."/>
            <person name="Palacio-Mejia J."/>
            <person name="Plott C."/>
            <person name="Shakirov E."/>
            <person name="Shu S."/>
            <person name="Yoshinaga Y."/>
            <person name="Zane M."/>
            <person name="Rokhsar D."/>
            <person name="Grimwood J."/>
            <person name="Schmutz J."/>
            <person name="Juenger T."/>
        </authorList>
    </citation>
    <scope>NUCLEOTIDE SEQUENCE [LARGE SCALE GENOMIC DNA]</scope>
    <source>
        <strain evidence="17">cv. HAL2</strain>
    </source>
</reference>
<comment type="subcellular location">
    <subcellularLocation>
        <location evidence="2">Membrane</location>
        <topology evidence="2">Single-pass membrane protein</topology>
    </subcellularLocation>
</comment>
<dbReference type="OrthoDB" id="693546at2759"/>
<evidence type="ECO:0000256" key="5">
    <source>
        <dbReference type="ARBA" id="ARBA00022679"/>
    </source>
</evidence>
<keyword evidence="8 13" id="KW-0863">Zinc-finger</keyword>
<dbReference type="InterPro" id="IPR001841">
    <property type="entry name" value="Znf_RING"/>
</dbReference>
<keyword evidence="12" id="KW-0472">Membrane</keyword>
<keyword evidence="10" id="KW-0862">Zinc</keyword>
<name>A0A2T7F247_9POAL</name>
<dbReference type="PROSITE" id="PS50089">
    <property type="entry name" value="ZF_RING_2"/>
    <property type="match status" value="1"/>
</dbReference>
<comment type="catalytic activity">
    <reaction evidence="1">
        <text>S-ubiquitinyl-[E2 ubiquitin-conjugating enzyme]-L-cysteine + [acceptor protein]-L-lysine = [E2 ubiquitin-conjugating enzyme]-L-cysteine + N(6)-ubiquitinyl-[acceptor protein]-L-lysine.</text>
        <dbReference type="EC" id="2.3.2.27"/>
    </reaction>
</comment>
<evidence type="ECO:0000256" key="10">
    <source>
        <dbReference type="ARBA" id="ARBA00022833"/>
    </source>
</evidence>
<dbReference type="PANTHER" id="PTHR46913:SF1">
    <property type="entry name" value="RING-H2 FINGER PROTEIN ATL16"/>
    <property type="match status" value="1"/>
</dbReference>
<evidence type="ECO:0000256" key="2">
    <source>
        <dbReference type="ARBA" id="ARBA00004167"/>
    </source>
</evidence>
<dbReference type="AlphaFoldDB" id="A0A2T7F247"/>
<keyword evidence="9" id="KW-0833">Ubl conjugation pathway</keyword>
<dbReference type="Gene3D" id="3.30.40.10">
    <property type="entry name" value="Zinc/RING finger domain, C3HC4 (zinc finger)"/>
    <property type="match status" value="1"/>
</dbReference>
<keyword evidence="5" id="KW-0808">Transferase</keyword>
<keyword evidence="11" id="KW-1133">Transmembrane helix</keyword>
<gene>
    <name evidence="16" type="ORF">GQ55_1G041600</name>
</gene>
<evidence type="ECO:0000256" key="8">
    <source>
        <dbReference type="ARBA" id="ARBA00022771"/>
    </source>
</evidence>
<dbReference type="InterPro" id="IPR044600">
    <property type="entry name" value="ATL1/ATL16-like"/>
</dbReference>
<feature type="region of interest" description="Disordered" evidence="14">
    <location>
        <begin position="77"/>
        <end position="165"/>
    </location>
</feature>
<evidence type="ECO:0000256" key="11">
    <source>
        <dbReference type="ARBA" id="ARBA00022989"/>
    </source>
</evidence>
<feature type="domain" description="RING-type" evidence="15">
    <location>
        <begin position="19"/>
        <end position="75"/>
    </location>
</feature>
<evidence type="ECO:0000256" key="9">
    <source>
        <dbReference type="ARBA" id="ARBA00022786"/>
    </source>
</evidence>
<dbReference type="GO" id="GO:0061630">
    <property type="term" value="F:ubiquitin protein ligase activity"/>
    <property type="evidence" value="ECO:0007669"/>
    <property type="project" value="UniProtKB-EC"/>
</dbReference>
<dbReference type="InterPro" id="IPR013083">
    <property type="entry name" value="Znf_RING/FYVE/PHD"/>
</dbReference>
<dbReference type="GO" id="GO:0008270">
    <property type="term" value="F:zinc ion binding"/>
    <property type="evidence" value="ECO:0007669"/>
    <property type="project" value="UniProtKB-KW"/>
</dbReference>
<dbReference type="GO" id="GO:0016020">
    <property type="term" value="C:membrane"/>
    <property type="evidence" value="ECO:0007669"/>
    <property type="project" value="UniProtKB-SubCell"/>
</dbReference>
<keyword evidence="7" id="KW-0479">Metal-binding</keyword>
<dbReference type="PANTHER" id="PTHR46913">
    <property type="entry name" value="RING-H2 FINGER PROTEIN ATL16"/>
    <property type="match status" value="1"/>
</dbReference>
<evidence type="ECO:0000256" key="4">
    <source>
        <dbReference type="ARBA" id="ARBA00012483"/>
    </source>
</evidence>
<comment type="pathway">
    <text evidence="3">Protein modification; protein ubiquitination.</text>
</comment>
<dbReference type="Proteomes" id="UP000244336">
    <property type="component" value="Chromosome 1"/>
</dbReference>
<dbReference type="EC" id="2.3.2.27" evidence="4"/>
<evidence type="ECO:0000256" key="3">
    <source>
        <dbReference type="ARBA" id="ARBA00004906"/>
    </source>
</evidence>
<protein>
    <recommendedName>
        <fullName evidence="4">RING-type E3 ubiquitin transferase</fullName>
        <ecNumber evidence="4">2.3.2.27</ecNumber>
    </recommendedName>
</protein>
<evidence type="ECO:0000313" key="17">
    <source>
        <dbReference type="Proteomes" id="UP000244336"/>
    </source>
</evidence>
<organism evidence="16 17">
    <name type="scientific">Panicum hallii var. hallii</name>
    <dbReference type="NCBI Taxonomy" id="1504633"/>
    <lineage>
        <taxon>Eukaryota</taxon>
        <taxon>Viridiplantae</taxon>
        <taxon>Streptophyta</taxon>
        <taxon>Embryophyta</taxon>
        <taxon>Tracheophyta</taxon>
        <taxon>Spermatophyta</taxon>
        <taxon>Magnoliopsida</taxon>
        <taxon>Liliopsida</taxon>
        <taxon>Poales</taxon>
        <taxon>Poaceae</taxon>
        <taxon>PACMAD clade</taxon>
        <taxon>Panicoideae</taxon>
        <taxon>Panicodae</taxon>
        <taxon>Paniceae</taxon>
        <taxon>Panicinae</taxon>
        <taxon>Panicum</taxon>
        <taxon>Panicum sect. Panicum</taxon>
    </lineage>
</organism>
<accession>A0A2T7F247</accession>
<dbReference type="Gramene" id="PUZ74139">
    <property type="protein sequence ID" value="PUZ74139"/>
    <property type="gene ID" value="GQ55_1G041600"/>
</dbReference>
<sequence length="165" mass="18234">MVIAAASVPASPPPERPSCRRCRAALARGRSAPSACTLQDFAAEETLRAMPCSHAFHCRCISKWLCRSAACHLCRHRLPATPEPEEDEDDGDEEVESDTPEPEEDEDYGDDEVESATPEPEEDDDGDDGMKWWTAPSEAIELAGLPTIEEERRSEESGCCNTKRR</sequence>
<evidence type="ECO:0000256" key="14">
    <source>
        <dbReference type="SAM" id="MobiDB-lite"/>
    </source>
</evidence>
<evidence type="ECO:0000256" key="12">
    <source>
        <dbReference type="ARBA" id="ARBA00023136"/>
    </source>
</evidence>
<evidence type="ECO:0000256" key="1">
    <source>
        <dbReference type="ARBA" id="ARBA00000900"/>
    </source>
</evidence>
<evidence type="ECO:0000313" key="16">
    <source>
        <dbReference type="EMBL" id="PUZ74139.1"/>
    </source>
</evidence>
<dbReference type="SUPFAM" id="SSF57850">
    <property type="entry name" value="RING/U-box"/>
    <property type="match status" value="1"/>
</dbReference>
<keyword evidence="6" id="KW-0812">Transmembrane</keyword>
<keyword evidence="17" id="KW-1185">Reference proteome</keyword>
<evidence type="ECO:0000256" key="6">
    <source>
        <dbReference type="ARBA" id="ARBA00022692"/>
    </source>
</evidence>